<protein>
    <recommendedName>
        <fullName evidence="3">Ig-like domain-containing protein</fullName>
    </recommendedName>
</protein>
<evidence type="ECO:0000313" key="2">
    <source>
        <dbReference type="Proteomes" id="UP000002028"/>
    </source>
</evidence>
<keyword evidence="2" id="KW-1185">Reference proteome</keyword>
<dbReference type="eggNOG" id="COG3291">
    <property type="taxonomic scope" value="Bacteria"/>
</dbReference>
<proteinExistence type="predicted"/>
<evidence type="ECO:0000313" key="1">
    <source>
        <dbReference type="EMBL" id="ADB38677.1"/>
    </source>
</evidence>
<dbReference type="KEGG" id="sli:Slin_2661"/>
<evidence type="ECO:0008006" key="3">
    <source>
        <dbReference type="Google" id="ProtNLM"/>
    </source>
</evidence>
<name>D2QI93_SPILD</name>
<dbReference type="InterPro" id="IPR026341">
    <property type="entry name" value="T9SS_type_B"/>
</dbReference>
<dbReference type="STRING" id="504472.Slin_2661"/>
<dbReference type="EMBL" id="CP001769">
    <property type="protein sequence ID" value="ADB38677.1"/>
    <property type="molecule type" value="Genomic_DNA"/>
</dbReference>
<dbReference type="NCBIfam" id="TIGR04131">
    <property type="entry name" value="Bac_Flav_CTERM"/>
    <property type="match status" value="1"/>
</dbReference>
<dbReference type="AlphaFoldDB" id="D2QI93"/>
<dbReference type="Proteomes" id="UP000002028">
    <property type="component" value="Chromosome"/>
</dbReference>
<sequence>MVKYHLNLVELIGTTFLNSGFLKEGKWLIWLFITISYTAPASHILGGDITMEYLGKPGYYRVGINFIFGAGYAPPKTVGISIYKKNTGGLVQNLTVDLAEIKPISLSYKDIPCIKSSGLNVDLIRYSRDIQFNPRNFTDANGYYIIYATANRTAVDNFKTAGNVGIVYRLDFPAMQQAGGIDFVNSSPQFTFTNTAYSCVGTPFSFNFDAFDKDGDELRYFLVAPLQSYLPNGGVFTNVEFMPGYTASNPIMGVPPLSIDQRTGKLTMKATQTGLFVFTVEVEEWRQGQRLGAIRRDFLVPVIDCRVDIPPPAAISYQNKTASEIDLCPGTSAVLSVDSNPNWAYQWKKDGVELSGSTSPRLTVNTTGVYSVTKRFAKKCGGDTTSIGVKVRSIPTPSVTIKAPKSPYCLGDTLTLEAAGIADFRYTWRRNGKLLNGITSSIIRCTENGLYKVEGGPITANCTGVDSLKILFNSQPKTSLTASAMSFCPRDSIMLTTVDSLDYQYSWMPAGGTINSNRLIVKSEGSYQVKVTNKAGCSTTSPPIYIRQLPLPVILFDSIRPVCTSETTPVLLIASPTGGLFGGTSVKGNTFNPQGIAAGKYPVTYTVKSQEGCTNQQTRWVSVLNGPSITLADTFKIKRGKAVQLMATTTDATKFSWTPRLYFTLDDFYDLQPSVQPTKSISYTLTAYNIEGCPSKAKTTVIVQESLYMADAFTPNGDNQNDNWEIRNSSIYPDCEVSIYNRWGQLIYQSTGYNIPWDGTFQQKKVPEGVYTYQIIPDKNDKPIIGTVLVLY</sequence>
<reference evidence="1 2" key="1">
    <citation type="journal article" date="2010" name="Stand. Genomic Sci.">
        <title>Complete genome sequence of Spirosoma linguale type strain (1).</title>
        <authorList>
            <person name="Lail K."/>
            <person name="Sikorski J."/>
            <person name="Saunders E."/>
            <person name="Lapidus A."/>
            <person name="Glavina Del Rio T."/>
            <person name="Copeland A."/>
            <person name="Tice H."/>
            <person name="Cheng J.-F."/>
            <person name="Lucas S."/>
            <person name="Nolan M."/>
            <person name="Bruce D."/>
            <person name="Goodwin L."/>
            <person name="Pitluck S."/>
            <person name="Ivanova N."/>
            <person name="Mavromatis K."/>
            <person name="Ovchinnikova G."/>
            <person name="Pati A."/>
            <person name="Chen A."/>
            <person name="Palaniappan K."/>
            <person name="Land M."/>
            <person name="Hauser L."/>
            <person name="Chang Y.-J."/>
            <person name="Jeffries C.D."/>
            <person name="Chain P."/>
            <person name="Brettin T."/>
            <person name="Detter J.C."/>
            <person name="Schuetze A."/>
            <person name="Rohde M."/>
            <person name="Tindall B.J."/>
            <person name="Goeker M."/>
            <person name="Bristow J."/>
            <person name="Eisen J.A."/>
            <person name="Markowitz V."/>
            <person name="Hugenholtz P."/>
            <person name="Kyrpides N.C."/>
            <person name="Klenk H.-P."/>
            <person name="Chen F."/>
        </authorList>
    </citation>
    <scope>NUCLEOTIDE SEQUENCE [LARGE SCALE GENOMIC DNA]</scope>
    <source>
        <strain evidence="2">ATCC 33905 / DSM 74 / LMG 10896 / Claus 1</strain>
    </source>
</reference>
<dbReference type="InterPro" id="IPR013783">
    <property type="entry name" value="Ig-like_fold"/>
</dbReference>
<gene>
    <name evidence="1" type="ordered locus">Slin_2661</name>
</gene>
<dbReference type="Pfam" id="PF13585">
    <property type="entry name" value="CHU_C"/>
    <property type="match status" value="1"/>
</dbReference>
<dbReference type="Gene3D" id="2.60.40.10">
    <property type="entry name" value="Immunoglobulins"/>
    <property type="match status" value="1"/>
</dbReference>
<dbReference type="HOGENOM" id="CLU_021635_0_0_10"/>
<organism evidence="1 2">
    <name type="scientific">Spirosoma linguale (strain ATCC 33905 / DSM 74 / LMG 10896 / Claus 1)</name>
    <dbReference type="NCBI Taxonomy" id="504472"/>
    <lineage>
        <taxon>Bacteria</taxon>
        <taxon>Pseudomonadati</taxon>
        <taxon>Bacteroidota</taxon>
        <taxon>Cytophagia</taxon>
        <taxon>Cytophagales</taxon>
        <taxon>Cytophagaceae</taxon>
        <taxon>Spirosoma</taxon>
    </lineage>
</organism>
<accession>D2QI93</accession>